<dbReference type="Proteomes" id="UP001497680">
    <property type="component" value="Unassembled WGS sequence"/>
</dbReference>
<proteinExistence type="predicted"/>
<organism evidence="1 2">
    <name type="scientific">Hypoxylon rubiginosum</name>
    <dbReference type="NCBI Taxonomy" id="110542"/>
    <lineage>
        <taxon>Eukaryota</taxon>
        <taxon>Fungi</taxon>
        <taxon>Dikarya</taxon>
        <taxon>Ascomycota</taxon>
        <taxon>Pezizomycotina</taxon>
        <taxon>Sordariomycetes</taxon>
        <taxon>Xylariomycetidae</taxon>
        <taxon>Xylariales</taxon>
        <taxon>Hypoxylaceae</taxon>
        <taxon>Hypoxylon</taxon>
    </lineage>
</organism>
<protein>
    <submittedName>
        <fullName evidence="1">Exocyst complex component Sec6-domain-containing protein</fullName>
    </submittedName>
</protein>
<gene>
    <name evidence="1" type="ORF">F4821DRAFT_257418</name>
</gene>
<evidence type="ECO:0000313" key="1">
    <source>
        <dbReference type="EMBL" id="KAI6088924.1"/>
    </source>
</evidence>
<evidence type="ECO:0000313" key="2">
    <source>
        <dbReference type="Proteomes" id="UP001497680"/>
    </source>
</evidence>
<accession>A0ACC0D859</accession>
<reference evidence="1 2" key="1">
    <citation type="journal article" date="2022" name="New Phytol.">
        <title>Ecological generalism drives hyperdiversity of secondary metabolite gene clusters in xylarialean endophytes.</title>
        <authorList>
            <person name="Franco M.E.E."/>
            <person name="Wisecaver J.H."/>
            <person name="Arnold A.E."/>
            <person name="Ju Y.M."/>
            <person name="Slot J.C."/>
            <person name="Ahrendt S."/>
            <person name="Moore L.P."/>
            <person name="Eastman K.E."/>
            <person name="Scott K."/>
            <person name="Konkel Z."/>
            <person name="Mondo S.J."/>
            <person name="Kuo A."/>
            <person name="Hayes R.D."/>
            <person name="Haridas S."/>
            <person name="Andreopoulos B."/>
            <person name="Riley R."/>
            <person name="LaButti K."/>
            <person name="Pangilinan J."/>
            <person name="Lipzen A."/>
            <person name="Amirebrahimi M."/>
            <person name="Yan J."/>
            <person name="Adam C."/>
            <person name="Keymanesh K."/>
            <person name="Ng V."/>
            <person name="Louie K."/>
            <person name="Northen T."/>
            <person name="Drula E."/>
            <person name="Henrissat B."/>
            <person name="Hsieh H.M."/>
            <person name="Youens-Clark K."/>
            <person name="Lutzoni F."/>
            <person name="Miadlikowska J."/>
            <person name="Eastwood D.C."/>
            <person name="Hamelin R.C."/>
            <person name="Grigoriev I.V."/>
            <person name="U'Ren J.M."/>
        </authorList>
    </citation>
    <scope>NUCLEOTIDE SEQUENCE [LARGE SCALE GENOMIC DNA]</scope>
    <source>
        <strain evidence="1 2">ER1909</strain>
    </source>
</reference>
<dbReference type="EMBL" id="MU394298">
    <property type="protein sequence ID" value="KAI6088924.1"/>
    <property type="molecule type" value="Genomic_DNA"/>
</dbReference>
<keyword evidence="2" id="KW-1185">Reference proteome</keyword>
<name>A0ACC0D859_9PEZI</name>
<comment type="caution">
    <text evidence="1">The sequence shown here is derived from an EMBL/GenBank/DDBJ whole genome shotgun (WGS) entry which is preliminary data.</text>
</comment>
<sequence length="1170" mass="133670">MDTGETGPLKVHAVITAGVVLVTITALAMAARVVARWQLKTLGIDDVLILVSWILSLGLCSCTMADTRYGLGSHRDEISDENYTQYLKLQVACSITYSWGVPAAKASFAILYLRIFPEGRLMRLVNKILIGFFFAQAIEETCVVLFKCSPIPKSWDFLLEGSCIDLHPLFYVTFVFNMITSLILFIEPIPMTWKLQLPLAKRLGLIAMLSLGLLVTSISVIRIVYVTGIDGDDTYETAEPIIWSQVEICALIICSCIPSLRQVIAKIPGLNSALGLSSGKESNNKYYGRSAHNLSIRLRGRKRKEYVKTQNSIARGRSGSIPFGTTSRVMATPMDGISENDSQEEIFPHTSDQGAIMVRTEVERHIEDNAESAKTFTMFTDGLSQHGEEGAHVQKVSLRDGLKHKTRTTVAAVPLRLLPMDAPPVKLSELLRHPDDLDKIPALKLEFTRKKAAVDSQLRGGLRDQLETTQSGMNGIADGQKTLQAIRDEMMKIDTLCSESQNMIKDFASINLVSQAHRNFGAVEAMVENLQTFNDRLNRVESMLKEDEGDKERMPNLLGIHYELTQLRNIRDDAMEQIQRADDPSLQSTLEDYFSRLDDAIDWFDEHIGLVALNMINLLIAGNDGLVVRLAVIVEAEEKSDQRVEALQEALKDHKEMATRFQSITDGAKKVRGYKDKFLKAIAVSCEGQFAEVREEFLADPTKLDKIMKWYFNDLNAVKQGMVPLMPKKWKILKTYGDIYHKHMHDFLLGMVDDPESSSANTLEIINWPEKYYKKMRKLGFSENDLKPHVIDNREQELVKDFRQLIIKFLDQWIERIFEQEKKDFTDRNVEGSNLDTDEYGYFRTKNLVDMWRMLREQVDVAANSQRNDVAEGVIDAMFLRLRGRQQSFQKMLEEEAARYESDKVPELEGFQALQDWLIATANDQMACIDDNEDEGRFAYLSSFKQKFEPLVTPQYMERAENEIGLLRESYIDFSTWCLSKFTELVIAVDFRTVMPSFFTPRWYEATSMKQIIITFEEYVGDYQQVLHHSLVDVFIQIFADELLVQYLMCVRNKGAKFRRADPFSDKIFGDISTAFEYFRNLPNADLSADITQSWRVTEDFLRLLQSPKDDLPDVFYDFKSKYWDLQITWVEAVLRSRDDFERSMLNAVKARAAQMDVVRGPETVMGRVK</sequence>